<dbReference type="GO" id="GO:0006508">
    <property type="term" value="P:proteolysis"/>
    <property type="evidence" value="ECO:0007669"/>
    <property type="project" value="UniProtKB-KW"/>
</dbReference>
<keyword evidence="7" id="KW-0378">Hydrolase</keyword>
<evidence type="ECO:0000313" key="13">
    <source>
        <dbReference type="EMBL" id="RZC42014.1"/>
    </source>
</evidence>
<feature type="domain" description="Peptidase M14" evidence="12">
    <location>
        <begin position="74"/>
        <end position="285"/>
    </location>
</feature>
<dbReference type="SUPFAM" id="SSF54897">
    <property type="entry name" value="Protease propeptides/inhibitors"/>
    <property type="match status" value="1"/>
</dbReference>
<comment type="caution">
    <text evidence="13">The sequence shown here is derived from an EMBL/GenBank/DDBJ whole genome shotgun (WGS) entry which is preliminary data.</text>
</comment>
<accession>A0A482WA67</accession>
<dbReference type="SUPFAM" id="SSF53187">
    <property type="entry name" value="Zn-dependent exopeptidases"/>
    <property type="match status" value="1"/>
</dbReference>
<sequence>YLEDTCSDFSFWTNVKAINHNVDVMVSPDSTYNVQDIIKNNDLQSKIIIPNVQKLIDNILDGLIITDLKKLVMTISSAVVTYILNQLLTNTDPKVRQVAESHDWYIFPVINPDGFVYTHTTDRAWRKTRVSHGDTCVGADPNRNWGYHYNEGGANNDPCSNNYCGPEAFSEPSMKSLSEFISTIGESLEGYISFHSYSQIFTFVIWYTVGLKAIDALAQRYGTEYRIDIASGGSPDWIKGSFGTRITYTYELRDTGENGFLLPAEQILPTTEETFDSFITIFQEWSVV</sequence>
<evidence type="ECO:0000313" key="14">
    <source>
        <dbReference type="Proteomes" id="UP000292052"/>
    </source>
</evidence>
<protein>
    <submittedName>
        <fullName evidence="13">Peptidase M14 and/or Propep M14 domain containing protein</fullName>
    </submittedName>
</protein>
<keyword evidence="4" id="KW-0645">Protease</keyword>
<evidence type="ECO:0000256" key="10">
    <source>
        <dbReference type="ARBA" id="ARBA00023157"/>
    </source>
</evidence>
<keyword evidence="8" id="KW-0862">Zinc</keyword>
<dbReference type="InterPro" id="IPR036990">
    <property type="entry name" value="M14A-like_propep"/>
</dbReference>
<dbReference type="Pfam" id="PF00246">
    <property type="entry name" value="Peptidase_M14"/>
    <property type="match status" value="1"/>
</dbReference>
<evidence type="ECO:0000256" key="6">
    <source>
        <dbReference type="ARBA" id="ARBA00022729"/>
    </source>
</evidence>
<dbReference type="PANTHER" id="PTHR11705:SF153">
    <property type="entry name" value="ZINC CARBOXYPEPTIDASE A 1-LIKE PROTEIN"/>
    <property type="match status" value="1"/>
</dbReference>
<dbReference type="InterPro" id="IPR003146">
    <property type="entry name" value="M14A_act_pep"/>
</dbReference>
<keyword evidence="14" id="KW-1185">Reference proteome</keyword>
<comment type="cofactor">
    <cofactor evidence="1">
        <name>Zn(2+)</name>
        <dbReference type="ChEBI" id="CHEBI:29105"/>
    </cofactor>
</comment>
<evidence type="ECO:0000256" key="2">
    <source>
        <dbReference type="ARBA" id="ARBA00005988"/>
    </source>
</evidence>
<keyword evidence="6" id="KW-0732">Signal</keyword>
<dbReference type="FunFam" id="3.40.630.10:FF:000084">
    <property type="entry name" value="Carboxypeptidase B2"/>
    <property type="match status" value="1"/>
</dbReference>
<dbReference type="GO" id="GO:0005615">
    <property type="term" value="C:extracellular space"/>
    <property type="evidence" value="ECO:0007669"/>
    <property type="project" value="TreeGrafter"/>
</dbReference>
<keyword evidence="3" id="KW-0121">Carboxypeptidase</keyword>
<dbReference type="AlphaFoldDB" id="A0A482WA67"/>
<gene>
    <name evidence="13" type="ORF">BDFB_008869</name>
</gene>
<evidence type="ECO:0000256" key="8">
    <source>
        <dbReference type="ARBA" id="ARBA00022833"/>
    </source>
</evidence>
<dbReference type="InterPro" id="IPR000834">
    <property type="entry name" value="Peptidase_M14"/>
</dbReference>
<reference evidence="13 14" key="1">
    <citation type="submission" date="2017-03" db="EMBL/GenBank/DDBJ databases">
        <title>Genome of the blue death feigning beetle - Asbolus verrucosus.</title>
        <authorList>
            <person name="Rider S.D."/>
        </authorList>
    </citation>
    <scope>NUCLEOTIDE SEQUENCE [LARGE SCALE GENOMIC DNA]</scope>
    <source>
        <strain evidence="13">Butters</strain>
        <tissue evidence="13">Head and leg muscle</tissue>
    </source>
</reference>
<dbReference type="GO" id="GO:0004181">
    <property type="term" value="F:metallocarboxypeptidase activity"/>
    <property type="evidence" value="ECO:0007669"/>
    <property type="project" value="InterPro"/>
</dbReference>
<dbReference type="Proteomes" id="UP000292052">
    <property type="component" value="Unassembled WGS sequence"/>
</dbReference>
<dbReference type="EMBL" id="QDEB01011818">
    <property type="protein sequence ID" value="RZC42014.1"/>
    <property type="molecule type" value="Genomic_DNA"/>
</dbReference>
<dbReference type="Pfam" id="PF02244">
    <property type="entry name" value="Propep_M14"/>
    <property type="match status" value="1"/>
</dbReference>
<dbReference type="SMART" id="SM00631">
    <property type="entry name" value="Zn_pept"/>
    <property type="match status" value="1"/>
</dbReference>
<evidence type="ECO:0000256" key="7">
    <source>
        <dbReference type="ARBA" id="ARBA00022801"/>
    </source>
</evidence>
<feature type="non-terminal residue" evidence="13">
    <location>
        <position position="1"/>
    </location>
</feature>
<feature type="active site" description="Proton donor/acceptor" evidence="11">
    <location>
        <position position="251"/>
    </location>
</feature>
<evidence type="ECO:0000256" key="5">
    <source>
        <dbReference type="ARBA" id="ARBA00022723"/>
    </source>
</evidence>
<dbReference type="OrthoDB" id="3626597at2759"/>
<keyword evidence="10" id="KW-1015">Disulfide bond</keyword>
<name>A0A482WA67_ASBVE</name>
<evidence type="ECO:0000259" key="12">
    <source>
        <dbReference type="PROSITE" id="PS52035"/>
    </source>
</evidence>
<evidence type="ECO:0000256" key="1">
    <source>
        <dbReference type="ARBA" id="ARBA00001947"/>
    </source>
</evidence>
<dbReference type="Gene3D" id="3.40.630.10">
    <property type="entry name" value="Zn peptidases"/>
    <property type="match status" value="1"/>
</dbReference>
<dbReference type="PROSITE" id="PS52035">
    <property type="entry name" value="PEPTIDASE_M14"/>
    <property type="match status" value="1"/>
</dbReference>
<evidence type="ECO:0000256" key="9">
    <source>
        <dbReference type="ARBA" id="ARBA00023049"/>
    </source>
</evidence>
<dbReference type="PANTHER" id="PTHR11705">
    <property type="entry name" value="PROTEASE FAMILY M14 CARBOXYPEPTIDASE A,B"/>
    <property type="match status" value="1"/>
</dbReference>
<organism evidence="13 14">
    <name type="scientific">Asbolus verrucosus</name>
    <name type="common">Desert ironclad beetle</name>
    <dbReference type="NCBI Taxonomy" id="1661398"/>
    <lineage>
        <taxon>Eukaryota</taxon>
        <taxon>Metazoa</taxon>
        <taxon>Ecdysozoa</taxon>
        <taxon>Arthropoda</taxon>
        <taxon>Hexapoda</taxon>
        <taxon>Insecta</taxon>
        <taxon>Pterygota</taxon>
        <taxon>Neoptera</taxon>
        <taxon>Endopterygota</taxon>
        <taxon>Coleoptera</taxon>
        <taxon>Polyphaga</taxon>
        <taxon>Cucujiformia</taxon>
        <taxon>Tenebrionidae</taxon>
        <taxon>Pimeliinae</taxon>
        <taxon>Asbolus</taxon>
    </lineage>
</organism>
<comment type="similarity">
    <text evidence="2 11">Belongs to the peptidase M14 family.</text>
</comment>
<dbReference type="Gene3D" id="3.30.70.340">
    <property type="entry name" value="Metallocarboxypeptidase-like"/>
    <property type="match status" value="1"/>
</dbReference>
<proteinExistence type="inferred from homology"/>
<evidence type="ECO:0000256" key="11">
    <source>
        <dbReference type="PROSITE-ProRule" id="PRU01379"/>
    </source>
</evidence>
<evidence type="ECO:0000256" key="3">
    <source>
        <dbReference type="ARBA" id="ARBA00022645"/>
    </source>
</evidence>
<dbReference type="GO" id="GO:0008270">
    <property type="term" value="F:zinc ion binding"/>
    <property type="evidence" value="ECO:0007669"/>
    <property type="project" value="InterPro"/>
</dbReference>
<keyword evidence="5" id="KW-0479">Metal-binding</keyword>
<evidence type="ECO:0000256" key="4">
    <source>
        <dbReference type="ARBA" id="ARBA00022670"/>
    </source>
</evidence>
<keyword evidence="9" id="KW-0482">Metalloprotease</keyword>